<organism evidence="1 2">
    <name type="scientific">Aquimonas voraii</name>
    <dbReference type="NCBI Taxonomy" id="265719"/>
    <lineage>
        <taxon>Bacteria</taxon>
        <taxon>Pseudomonadati</taxon>
        <taxon>Pseudomonadota</taxon>
        <taxon>Gammaproteobacteria</taxon>
        <taxon>Lysobacterales</taxon>
        <taxon>Lysobacteraceae</taxon>
        <taxon>Aquimonas</taxon>
    </lineage>
</organism>
<accession>A0A1G6W253</accession>
<proteinExistence type="predicted"/>
<dbReference type="SUPFAM" id="SSF53335">
    <property type="entry name" value="S-adenosyl-L-methionine-dependent methyltransferases"/>
    <property type="match status" value="1"/>
</dbReference>
<evidence type="ECO:0000313" key="1">
    <source>
        <dbReference type="EMBL" id="SDD59327.1"/>
    </source>
</evidence>
<sequence length="334" mass="35863">MESEDFAERLQTRTAVMLDRRSPPGLLRSTCEDLFNECMALAGELSEQASALASGKALSALEAARCLLDFQRSVVLLRAADAAIQRRLQQADTACLLYAGCGPFASLVLPLLARYPAERLRVCLLDVHADSLASAEALCAAAGVADRLLPSRCGDAATLRLPTDMAVDVLVAELMQRALAHEPQLAVLANLLPQCAPNVALVPARIRVSAALADLAREFDPDAERLRIALGELVELSQRSVPDLAERLADGRVDCPDVLIPRAIPQGLSLILRTRIEASEVDVLDDYDSGLTHPLVLHALGAMRGGERFACRYRLGSDPGFEIVRTVDAEPADA</sequence>
<keyword evidence="2" id="KW-1185">Reference proteome</keyword>
<dbReference type="InterPro" id="IPR029063">
    <property type="entry name" value="SAM-dependent_MTases_sf"/>
</dbReference>
<reference evidence="1 2" key="1">
    <citation type="submission" date="2016-10" db="EMBL/GenBank/DDBJ databases">
        <authorList>
            <person name="de Groot N.N."/>
        </authorList>
    </citation>
    <scope>NUCLEOTIDE SEQUENCE [LARGE SCALE GENOMIC DNA]</scope>
    <source>
        <strain evidence="1 2">DSM 16957</strain>
    </source>
</reference>
<dbReference type="OrthoDB" id="1157001at2"/>
<gene>
    <name evidence="1" type="ORF">SAMN04488509_10458</name>
</gene>
<dbReference type="EMBL" id="FNAG01000004">
    <property type="protein sequence ID" value="SDD59327.1"/>
    <property type="molecule type" value="Genomic_DNA"/>
</dbReference>
<protein>
    <submittedName>
        <fullName evidence="1">Uncharacterized protein</fullName>
    </submittedName>
</protein>
<dbReference type="AlphaFoldDB" id="A0A1G6W253"/>
<dbReference type="STRING" id="265719.SAMN04488509_10458"/>
<dbReference type="RefSeq" id="WP_091241658.1">
    <property type="nucleotide sequence ID" value="NZ_FNAG01000004.1"/>
</dbReference>
<dbReference type="Gene3D" id="3.40.50.150">
    <property type="entry name" value="Vaccinia Virus protein VP39"/>
    <property type="match status" value="1"/>
</dbReference>
<name>A0A1G6W253_9GAMM</name>
<dbReference type="Proteomes" id="UP000199603">
    <property type="component" value="Unassembled WGS sequence"/>
</dbReference>
<evidence type="ECO:0000313" key="2">
    <source>
        <dbReference type="Proteomes" id="UP000199603"/>
    </source>
</evidence>